<reference evidence="1 2" key="1">
    <citation type="submission" date="2024-05" db="EMBL/GenBank/DDBJ databases">
        <authorList>
            <person name="Busch G.E."/>
            <person name="Sharma I."/>
        </authorList>
    </citation>
    <scope>NUCLEOTIDE SEQUENCE [LARGE SCALE GENOMIC DNA]</scope>
    <source>
        <strain evidence="1 2">23GB23</strain>
    </source>
</reference>
<accession>A0ABV0L1E2</accession>
<dbReference type="PANTHER" id="PTHR47328">
    <property type="match status" value="1"/>
</dbReference>
<protein>
    <submittedName>
        <fullName evidence="1">RidA family protein</fullName>
    </submittedName>
</protein>
<dbReference type="Pfam" id="PF01042">
    <property type="entry name" value="Ribonuc_L-PSP"/>
    <property type="match status" value="1"/>
</dbReference>
<gene>
    <name evidence="1" type="ORF">ABKW32_07215</name>
</gene>
<comment type="caution">
    <text evidence="1">The sequence shown here is derived from an EMBL/GenBank/DDBJ whole genome shotgun (WGS) entry which is preliminary data.</text>
</comment>
<dbReference type="InterPro" id="IPR035959">
    <property type="entry name" value="RutC-like_sf"/>
</dbReference>
<dbReference type="InterPro" id="IPR035709">
    <property type="entry name" value="YoaB-like"/>
</dbReference>
<dbReference type="InterPro" id="IPR006175">
    <property type="entry name" value="YjgF/YER057c/UK114"/>
</dbReference>
<organism evidence="1 2">
    <name type="scientific">Marinomonas primoryensis</name>
    <dbReference type="NCBI Taxonomy" id="178399"/>
    <lineage>
        <taxon>Bacteria</taxon>
        <taxon>Pseudomonadati</taxon>
        <taxon>Pseudomonadota</taxon>
        <taxon>Gammaproteobacteria</taxon>
        <taxon>Oceanospirillales</taxon>
        <taxon>Oceanospirillaceae</taxon>
        <taxon>Marinomonas</taxon>
    </lineage>
</organism>
<proteinExistence type="predicted"/>
<dbReference type="Gene3D" id="3.30.1330.40">
    <property type="entry name" value="RutC-like"/>
    <property type="match status" value="1"/>
</dbReference>
<name>A0ABV0L1E2_9GAMM</name>
<dbReference type="Proteomes" id="UP001471651">
    <property type="component" value="Unassembled WGS sequence"/>
</dbReference>
<evidence type="ECO:0000313" key="1">
    <source>
        <dbReference type="EMBL" id="MEP7729232.1"/>
    </source>
</evidence>
<dbReference type="PANTHER" id="PTHR47328:SF1">
    <property type="entry name" value="RUTC FAMILY PROTEIN YOAB"/>
    <property type="match status" value="1"/>
</dbReference>
<sequence>MPMQKIKYNQRMSQIVTHNKTVYLSGQVGAIDEDVAAQTLTCLSKIQALLEEVGSDKSKILSATVWLKSMTDFEAMNAVWDKWFDDTIPPARACGESLLAHPDLLVEITVIAAE</sequence>
<dbReference type="SUPFAM" id="SSF55298">
    <property type="entry name" value="YjgF-like"/>
    <property type="match status" value="1"/>
</dbReference>
<dbReference type="CDD" id="cd06150">
    <property type="entry name" value="YjgF_YER057c_UK114_like_2"/>
    <property type="match status" value="1"/>
</dbReference>
<keyword evidence="2" id="KW-1185">Reference proteome</keyword>
<evidence type="ECO:0000313" key="2">
    <source>
        <dbReference type="Proteomes" id="UP001471651"/>
    </source>
</evidence>
<dbReference type="EMBL" id="JBDYKN010000005">
    <property type="protein sequence ID" value="MEP7729232.1"/>
    <property type="molecule type" value="Genomic_DNA"/>
</dbReference>